<reference evidence="2 3" key="1">
    <citation type="journal article" date="2018" name="Int. J. Food Microbiol.">
        <title>Growth of Carnobacterium spp. isolated from chilled vacuum-packaged meat under relevant acidic conditions.</title>
        <authorList>
            <person name="Zhang P."/>
            <person name="Badoni M."/>
            <person name="Ganzle M."/>
            <person name="Yang X."/>
        </authorList>
    </citation>
    <scope>NUCLEOTIDE SEQUENCE [LARGE SCALE GENOMIC DNA]</scope>
    <source>
        <strain evidence="2 3">B2</strain>
    </source>
</reference>
<gene>
    <name evidence="2" type="ORF">CKN69_11530</name>
</gene>
<evidence type="ECO:0000313" key="2">
    <source>
        <dbReference type="EMBL" id="TFJ25234.1"/>
    </source>
</evidence>
<protein>
    <recommendedName>
        <fullName evidence="4">Cardiolipin synthase N-terminal domain-containing protein</fullName>
    </recommendedName>
</protein>
<dbReference type="RefSeq" id="WP_074402479.1">
    <property type="nucleotide sequence ID" value="NZ_CBCPJQ010000003.1"/>
</dbReference>
<name>A0A7Z8CZL8_CARDV</name>
<evidence type="ECO:0000256" key="1">
    <source>
        <dbReference type="SAM" id="Phobius"/>
    </source>
</evidence>
<feature type="transmembrane region" description="Helical" evidence="1">
    <location>
        <begin position="6"/>
        <end position="33"/>
    </location>
</feature>
<keyword evidence="1" id="KW-1133">Transmembrane helix</keyword>
<feature type="transmembrane region" description="Helical" evidence="1">
    <location>
        <begin position="89"/>
        <end position="109"/>
    </location>
</feature>
<dbReference type="AlphaFoldDB" id="A0A7Z8CZL8"/>
<keyword evidence="1" id="KW-0812">Transmembrane</keyword>
<comment type="caution">
    <text evidence="2">The sequence shown here is derived from an EMBL/GenBank/DDBJ whole genome shotgun (WGS) entry which is preliminary data.</text>
</comment>
<dbReference type="EMBL" id="NRPP01000017">
    <property type="protein sequence ID" value="TFJ25234.1"/>
    <property type="molecule type" value="Genomic_DNA"/>
</dbReference>
<evidence type="ECO:0000313" key="3">
    <source>
        <dbReference type="Proteomes" id="UP000297938"/>
    </source>
</evidence>
<feature type="transmembrane region" description="Helical" evidence="1">
    <location>
        <begin position="45"/>
        <end position="65"/>
    </location>
</feature>
<accession>A0A7Z8CZL8</accession>
<keyword evidence="1" id="KW-0472">Membrane</keyword>
<organism evidence="2 3">
    <name type="scientific">Carnobacterium divergens</name>
    <name type="common">Lactobacillus divergens</name>
    <dbReference type="NCBI Taxonomy" id="2748"/>
    <lineage>
        <taxon>Bacteria</taxon>
        <taxon>Bacillati</taxon>
        <taxon>Bacillota</taxon>
        <taxon>Bacilli</taxon>
        <taxon>Lactobacillales</taxon>
        <taxon>Carnobacteriaceae</taxon>
        <taxon>Carnobacterium</taxon>
    </lineage>
</organism>
<evidence type="ECO:0008006" key="4">
    <source>
        <dbReference type="Google" id="ProtNLM"/>
    </source>
</evidence>
<proteinExistence type="predicted"/>
<dbReference type="Proteomes" id="UP000297938">
    <property type="component" value="Unassembled WGS sequence"/>
</dbReference>
<sequence length="110" mass="12475">MSDLLIGIVGLTVFFGIFIIGVVAYVKLLMWVYYDANARNMNGTLIVILVMLFQLIPGLLVYLLLRKPIRNFGYQNSRNSQLWKSSLKYYGILGVCLLMASLISVFAMMK</sequence>